<organism evidence="2 3">
    <name type="scientific">Acinetobacter bouvetii</name>
    <dbReference type="NCBI Taxonomy" id="202951"/>
    <lineage>
        <taxon>Bacteria</taxon>
        <taxon>Pseudomonadati</taxon>
        <taxon>Pseudomonadota</taxon>
        <taxon>Gammaproteobacteria</taxon>
        <taxon>Moraxellales</taxon>
        <taxon>Moraxellaceae</taxon>
        <taxon>Acinetobacter</taxon>
    </lineage>
</organism>
<dbReference type="InterPro" id="IPR029044">
    <property type="entry name" value="Nucleotide-diphossugar_trans"/>
</dbReference>
<comment type="caution">
    <text evidence="2">The sequence shown here is derived from an EMBL/GenBank/DDBJ whole genome shotgun (WGS) entry which is preliminary data.</text>
</comment>
<name>A0A4Q7B0H3_9GAMM</name>
<sequence>MIESVKKIENELTFTKKFTFCTLVTRLEEYLEMVESAQQKGFAGEDIEFLYFDNAASNQFDGYSGVNRAIKSAQGQYLIFCHQDLLFKYDDREHLEQCLEQLNQLDSNWAVAANAGRTTVGQHFVRISDPHGESINEGPFPQEVMSVDENFFIINQRVNNASTATMKGFHLYALDLCQNAKYLGLKSYVIDFHLFHKSGGKVDQGYFDIQRCYTEVQRERKAGQWFFPMCSVFFVGSSRLLNWWLNIKRVRKFLNKKQ</sequence>
<evidence type="ECO:0000313" key="2">
    <source>
        <dbReference type="EMBL" id="RZG66415.1"/>
    </source>
</evidence>
<dbReference type="Proteomes" id="UP000293483">
    <property type="component" value="Unassembled WGS sequence"/>
</dbReference>
<keyword evidence="1" id="KW-1133">Transmembrane helix</keyword>
<evidence type="ECO:0000256" key="1">
    <source>
        <dbReference type="SAM" id="Phobius"/>
    </source>
</evidence>
<feature type="transmembrane region" description="Helical" evidence="1">
    <location>
        <begin position="225"/>
        <end position="245"/>
    </location>
</feature>
<keyword evidence="1" id="KW-0812">Transmembrane</keyword>
<protein>
    <submittedName>
        <fullName evidence="2">Acyl esterase</fullName>
    </submittedName>
</protein>
<keyword evidence="1" id="KW-0472">Membrane</keyword>
<accession>A0A4Q7B0H3</accession>
<dbReference type="Gene3D" id="3.90.550.10">
    <property type="entry name" value="Spore Coat Polysaccharide Biosynthesis Protein SpsA, Chain A"/>
    <property type="match status" value="1"/>
</dbReference>
<dbReference type="AlphaFoldDB" id="A0A4Q7B0H3"/>
<dbReference type="RefSeq" id="WP_130146371.1">
    <property type="nucleotide sequence ID" value="NZ_SGSU01000011.1"/>
</dbReference>
<proteinExistence type="predicted"/>
<evidence type="ECO:0000313" key="3">
    <source>
        <dbReference type="Proteomes" id="UP000293483"/>
    </source>
</evidence>
<dbReference type="EMBL" id="SGSU01000011">
    <property type="protein sequence ID" value="RZG66415.1"/>
    <property type="molecule type" value="Genomic_DNA"/>
</dbReference>
<gene>
    <name evidence="2" type="ORF">EXE25_10925</name>
</gene>
<reference evidence="2 3" key="1">
    <citation type="submission" date="2019-02" db="EMBL/GenBank/DDBJ databases">
        <title>The Batch Genome Submission of Acinetobacter spp. strains.</title>
        <authorList>
            <person name="Qin J."/>
            <person name="Hu Y."/>
            <person name="Ye H."/>
            <person name="Wei L."/>
            <person name="Feng Y."/>
            <person name="Zong Z."/>
        </authorList>
    </citation>
    <scope>NUCLEOTIDE SEQUENCE [LARGE SCALE GENOMIC DNA]</scope>
    <source>
        <strain evidence="2 3">WCHABo060081</strain>
    </source>
</reference>